<proteinExistence type="predicted"/>
<reference evidence="1" key="1">
    <citation type="submission" date="2022-11" db="EMBL/GenBank/DDBJ databases">
        <title>Genome Sequence of Boeremia exigua.</title>
        <authorList>
            <person name="Buettner E."/>
        </authorList>
    </citation>
    <scope>NUCLEOTIDE SEQUENCE</scope>
    <source>
        <strain evidence="1">CU02</strain>
    </source>
</reference>
<dbReference type="Proteomes" id="UP001153331">
    <property type="component" value="Unassembled WGS sequence"/>
</dbReference>
<name>A0ACC2IUL1_9PLEO</name>
<sequence>MYLEYHDDGHFEAATGALQVDSTEKIVEYESCMWIKDTRDGGASDWLTSIDGKPLKRWSQEAGESDQIPIHYYETGSRNLDPLETPTHAHCHCNGVQFWIEPPNAASKTARSSFPDLMVPYHLGSNASANPYNTPWWLRDDDTRFLAGTCGCHSCRRASGFDITFWAFVPTANIFLDPDLKEPFSSCIDGRQNQYWGTMKAYCSSEGVVRTFCNKCGADIFWSGSEEKGRNGLIDVAVGLLDAKSGARAEELLSWWTDRVSFEEFAVNRTLTQGLHAGLKGWEERKHRRGGTAGTGQPKKQ</sequence>
<dbReference type="EMBL" id="JAPHNI010000006">
    <property type="protein sequence ID" value="KAJ8118911.1"/>
    <property type="molecule type" value="Genomic_DNA"/>
</dbReference>
<comment type="caution">
    <text evidence="1">The sequence shown here is derived from an EMBL/GenBank/DDBJ whole genome shotgun (WGS) entry which is preliminary data.</text>
</comment>
<evidence type="ECO:0000313" key="2">
    <source>
        <dbReference type="Proteomes" id="UP001153331"/>
    </source>
</evidence>
<organism evidence="1 2">
    <name type="scientific">Boeremia exigua</name>
    <dbReference type="NCBI Taxonomy" id="749465"/>
    <lineage>
        <taxon>Eukaryota</taxon>
        <taxon>Fungi</taxon>
        <taxon>Dikarya</taxon>
        <taxon>Ascomycota</taxon>
        <taxon>Pezizomycotina</taxon>
        <taxon>Dothideomycetes</taxon>
        <taxon>Pleosporomycetidae</taxon>
        <taxon>Pleosporales</taxon>
        <taxon>Pleosporineae</taxon>
        <taxon>Didymellaceae</taxon>
        <taxon>Boeremia</taxon>
    </lineage>
</organism>
<evidence type="ECO:0000313" key="1">
    <source>
        <dbReference type="EMBL" id="KAJ8118911.1"/>
    </source>
</evidence>
<protein>
    <submittedName>
        <fullName evidence="1">Uncharacterized protein</fullName>
    </submittedName>
</protein>
<gene>
    <name evidence="1" type="ORF">OPT61_g193</name>
</gene>
<keyword evidence="2" id="KW-1185">Reference proteome</keyword>
<accession>A0ACC2IUL1</accession>